<dbReference type="Pfam" id="PF03265">
    <property type="entry name" value="DNase_II"/>
    <property type="match status" value="1"/>
</dbReference>
<dbReference type="EMBL" id="JARKHS020001105">
    <property type="protein sequence ID" value="KAK8788152.1"/>
    <property type="molecule type" value="Genomic_DNA"/>
</dbReference>
<organism evidence="3 4">
    <name type="scientific">Amblyomma americanum</name>
    <name type="common">Lone star tick</name>
    <dbReference type="NCBI Taxonomy" id="6943"/>
    <lineage>
        <taxon>Eukaryota</taxon>
        <taxon>Metazoa</taxon>
        <taxon>Ecdysozoa</taxon>
        <taxon>Arthropoda</taxon>
        <taxon>Chelicerata</taxon>
        <taxon>Arachnida</taxon>
        <taxon>Acari</taxon>
        <taxon>Parasitiformes</taxon>
        <taxon>Ixodida</taxon>
        <taxon>Ixodoidea</taxon>
        <taxon>Ixodidae</taxon>
        <taxon>Amblyomminae</taxon>
        <taxon>Amblyomma</taxon>
    </lineage>
</organism>
<comment type="caution">
    <text evidence="3">The sequence shown here is derived from an EMBL/GenBank/DDBJ whole genome shotgun (WGS) entry which is preliminary data.</text>
</comment>
<dbReference type="GO" id="GO:0006309">
    <property type="term" value="P:apoptotic DNA fragmentation"/>
    <property type="evidence" value="ECO:0007669"/>
    <property type="project" value="TreeGrafter"/>
</dbReference>
<evidence type="ECO:0000313" key="4">
    <source>
        <dbReference type="Proteomes" id="UP001321473"/>
    </source>
</evidence>
<evidence type="ECO:0000256" key="2">
    <source>
        <dbReference type="ARBA" id="ARBA00022801"/>
    </source>
</evidence>
<comment type="similarity">
    <text evidence="1">Belongs to the DNase II family.</text>
</comment>
<keyword evidence="4" id="KW-1185">Reference proteome</keyword>
<dbReference type="PANTHER" id="PTHR10858">
    <property type="entry name" value="DEOXYRIBONUCLEASE II"/>
    <property type="match status" value="1"/>
</dbReference>
<name>A0AAQ4FNY4_AMBAM</name>
<sequence>MAGYNKKGTAWLQHSVPRFVGAVKKGYKYPNNGLENGQLFFCISVPLNSVNVIATHLQVQAANVYQKYAPDWAKSYKEFWAILNKEYMRRVPKEHLKVDFLLTNKKKLVMAIAKPPNYPRDIYTQELGRQMNDSITVQSWRNGAGGAQNEHCTPHYSVTDVTVIGVKTKKGYAVFSSREDHSKWYVTRHKGVFCFSSLNRM</sequence>
<dbReference type="Proteomes" id="UP001321473">
    <property type="component" value="Unassembled WGS sequence"/>
</dbReference>
<evidence type="ECO:0000313" key="3">
    <source>
        <dbReference type="EMBL" id="KAK8788152.1"/>
    </source>
</evidence>
<protein>
    <submittedName>
        <fullName evidence="3">Uncharacterized protein</fullName>
    </submittedName>
</protein>
<dbReference type="PANTHER" id="PTHR10858:SF23">
    <property type="entry name" value="DEOXYRIBONUCLEASE II"/>
    <property type="match status" value="1"/>
</dbReference>
<evidence type="ECO:0000256" key="1">
    <source>
        <dbReference type="ARBA" id="ARBA00007527"/>
    </source>
</evidence>
<dbReference type="AlphaFoldDB" id="A0AAQ4FNY4"/>
<keyword evidence="2" id="KW-0378">Hydrolase</keyword>
<dbReference type="GO" id="GO:0004531">
    <property type="term" value="F:deoxyribonuclease II activity"/>
    <property type="evidence" value="ECO:0007669"/>
    <property type="project" value="InterPro"/>
</dbReference>
<feature type="non-terminal residue" evidence="3">
    <location>
        <position position="201"/>
    </location>
</feature>
<reference evidence="3 4" key="1">
    <citation type="journal article" date="2023" name="Arcadia Sci">
        <title>De novo assembly of a long-read Amblyomma americanum tick genome.</title>
        <authorList>
            <person name="Chou S."/>
            <person name="Poskanzer K.E."/>
            <person name="Rollins M."/>
            <person name="Thuy-Boun P.S."/>
        </authorList>
    </citation>
    <scope>NUCLEOTIDE SEQUENCE [LARGE SCALE GENOMIC DNA]</scope>
    <source>
        <strain evidence="3">F_SG_1</strain>
        <tissue evidence="3">Salivary glands</tissue>
    </source>
</reference>
<accession>A0AAQ4FNY4</accession>
<gene>
    <name evidence="3" type="ORF">V5799_022072</name>
</gene>
<proteinExistence type="inferred from homology"/>
<dbReference type="InterPro" id="IPR004947">
    <property type="entry name" value="DNase_II"/>
</dbReference>